<feature type="repeat" description="ANK" evidence="3">
    <location>
        <begin position="363"/>
        <end position="391"/>
    </location>
</feature>
<dbReference type="Gene3D" id="1.25.40.20">
    <property type="entry name" value="Ankyrin repeat-containing domain"/>
    <property type="match status" value="1"/>
</dbReference>
<feature type="repeat" description="ANK" evidence="3">
    <location>
        <begin position="392"/>
        <end position="424"/>
    </location>
</feature>
<dbReference type="PANTHER" id="PTHR24171:SF9">
    <property type="entry name" value="ANKYRIN REPEAT DOMAIN-CONTAINING PROTEIN 39"/>
    <property type="match status" value="1"/>
</dbReference>
<proteinExistence type="predicted"/>
<dbReference type="SUPFAM" id="SSF48403">
    <property type="entry name" value="Ankyrin repeat"/>
    <property type="match status" value="1"/>
</dbReference>
<sequence length="454" mass="50553">MSAYMNQSFQPTQFVPAQLPSQGQNRSARRVETPIHPPQVPQVRASPSTYQNQHQQQQQSQEQTPQPSYHTAGDPIHPPHIAYQLDALQAHQVLQQSRQNQQQQQHPQYLPQTPQQTQNDQDQHGQTAQSQDESMQIDGQDYDMESEEDGNEEGSTDANNATATEGDDGEPHMAPLVQAITPLQLPKVRPTLKLGPYDTREEAHNTVQEYAIAQGYCLVQSGCAKQKTPGGKYTPQTEVVRVDLMCDRGGTCKNIGTGKRKRPTHKLGCPTRIKLVCRKREASKWFIEIRCEEHNHDLDPRNMHNIASYRRWRRIQAGGPSTEPLKERHARTRKPKVIPPVPPPKFHQTGGLGEQPPTAPTGPVHMAALKGQAKILQILLDKGADISALDATGRTPLHCAVEGMRMDIVKLLVERGADVTQLDHKGISALHMAVEKGMEDAVVFFIENGADPNK</sequence>
<evidence type="ECO:0000256" key="4">
    <source>
        <dbReference type="SAM" id="MobiDB-lite"/>
    </source>
</evidence>
<evidence type="ECO:0000256" key="2">
    <source>
        <dbReference type="ARBA" id="ARBA00023043"/>
    </source>
</evidence>
<dbReference type="AlphaFoldDB" id="A0AA39WK25"/>
<organism evidence="6 7">
    <name type="scientific">Immersiella caudata</name>
    <dbReference type="NCBI Taxonomy" id="314043"/>
    <lineage>
        <taxon>Eukaryota</taxon>
        <taxon>Fungi</taxon>
        <taxon>Dikarya</taxon>
        <taxon>Ascomycota</taxon>
        <taxon>Pezizomycotina</taxon>
        <taxon>Sordariomycetes</taxon>
        <taxon>Sordariomycetidae</taxon>
        <taxon>Sordariales</taxon>
        <taxon>Lasiosphaeriaceae</taxon>
        <taxon>Immersiella</taxon>
    </lineage>
</organism>
<dbReference type="EMBL" id="JAULSU010000005">
    <property type="protein sequence ID" value="KAK0616858.1"/>
    <property type="molecule type" value="Genomic_DNA"/>
</dbReference>
<feature type="region of interest" description="Disordered" evidence="4">
    <location>
        <begin position="317"/>
        <end position="356"/>
    </location>
</feature>
<dbReference type="InterPro" id="IPR004330">
    <property type="entry name" value="FAR1_DNA_bnd_dom"/>
</dbReference>
<dbReference type="PROSITE" id="PS50088">
    <property type="entry name" value="ANK_REPEAT"/>
    <property type="match status" value="3"/>
</dbReference>
<comment type="caution">
    <text evidence="6">The sequence shown here is derived from an EMBL/GenBank/DDBJ whole genome shotgun (WGS) entry which is preliminary data.</text>
</comment>
<dbReference type="PANTHER" id="PTHR24171">
    <property type="entry name" value="ANKYRIN REPEAT DOMAIN-CONTAINING PROTEIN 39-RELATED"/>
    <property type="match status" value="1"/>
</dbReference>
<accession>A0AA39WK25</accession>
<dbReference type="Proteomes" id="UP001175000">
    <property type="component" value="Unassembled WGS sequence"/>
</dbReference>
<feature type="compositionally biased region" description="Polar residues" evidence="4">
    <location>
        <begin position="1"/>
        <end position="26"/>
    </location>
</feature>
<feature type="compositionally biased region" description="Acidic residues" evidence="4">
    <location>
        <begin position="140"/>
        <end position="155"/>
    </location>
</feature>
<feature type="region of interest" description="Disordered" evidence="4">
    <location>
        <begin position="93"/>
        <end position="173"/>
    </location>
</feature>
<evidence type="ECO:0000256" key="3">
    <source>
        <dbReference type="PROSITE-ProRule" id="PRU00023"/>
    </source>
</evidence>
<feature type="compositionally biased region" description="Polar residues" evidence="4">
    <location>
        <begin position="124"/>
        <end position="134"/>
    </location>
</feature>
<evidence type="ECO:0000313" key="7">
    <source>
        <dbReference type="Proteomes" id="UP001175000"/>
    </source>
</evidence>
<dbReference type="Pfam" id="PF12796">
    <property type="entry name" value="Ank_2"/>
    <property type="match status" value="1"/>
</dbReference>
<evidence type="ECO:0000259" key="5">
    <source>
        <dbReference type="Pfam" id="PF03101"/>
    </source>
</evidence>
<feature type="compositionally biased region" description="Low complexity" evidence="4">
    <location>
        <begin position="51"/>
        <end position="66"/>
    </location>
</feature>
<evidence type="ECO:0000313" key="6">
    <source>
        <dbReference type="EMBL" id="KAK0616858.1"/>
    </source>
</evidence>
<dbReference type="SMART" id="SM00248">
    <property type="entry name" value="ANK"/>
    <property type="match status" value="3"/>
</dbReference>
<dbReference type="Pfam" id="PF03101">
    <property type="entry name" value="FAR1"/>
    <property type="match status" value="1"/>
</dbReference>
<feature type="compositionally biased region" description="Low complexity" evidence="4">
    <location>
        <begin position="93"/>
        <end position="120"/>
    </location>
</feature>
<feature type="repeat" description="ANK" evidence="3">
    <location>
        <begin position="425"/>
        <end position="454"/>
    </location>
</feature>
<evidence type="ECO:0000256" key="1">
    <source>
        <dbReference type="ARBA" id="ARBA00022737"/>
    </source>
</evidence>
<protein>
    <recommendedName>
        <fullName evidence="5">FAR1 domain-containing protein</fullName>
    </recommendedName>
</protein>
<dbReference type="InterPro" id="IPR036770">
    <property type="entry name" value="Ankyrin_rpt-contain_sf"/>
</dbReference>
<name>A0AA39WK25_9PEZI</name>
<keyword evidence="2 3" id="KW-0040">ANK repeat</keyword>
<feature type="domain" description="FAR1" evidence="5">
    <location>
        <begin position="236"/>
        <end position="299"/>
    </location>
</feature>
<gene>
    <name evidence="6" type="ORF">B0T14DRAFT_523937</name>
</gene>
<reference evidence="6" key="1">
    <citation type="submission" date="2023-06" db="EMBL/GenBank/DDBJ databases">
        <title>Genome-scale phylogeny and comparative genomics of the fungal order Sordariales.</title>
        <authorList>
            <consortium name="Lawrence Berkeley National Laboratory"/>
            <person name="Hensen N."/>
            <person name="Bonometti L."/>
            <person name="Westerberg I."/>
            <person name="Brannstrom I.O."/>
            <person name="Guillou S."/>
            <person name="Cros-Aarteil S."/>
            <person name="Calhoun S."/>
            <person name="Haridas S."/>
            <person name="Kuo A."/>
            <person name="Mondo S."/>
            <person name="Pangilinan J."/>
            <person name="Riley R."/>
            <person name="Labutti K."/>
            <person name="Andreopoulos B."/>
            <person name="Lipzen A."/>
            <person name="Chen C."/>
            <person name="Yanf M."/>
            <person name="Daum C."/>
            <person name="Ng V."/>
            <person name="Clum A."/>
            <person name="Steindorff A."/>
            <person name="Ohm R."/>
            <person name="Martin F."/>
            <person name="Silar P."/>
            <person name="Natvig D."/>
            <person name="Lalanne C."/>
            <person name="Gautier V."/>
            <person name="Ament-Velasquez S.L."/>
            <person name="Kruys A."/>
            <person name="Hutchinson M.I."/>
            <person name="Powell A.J."/>
            <person name="Barry K."/>
            <person name="Miller A.N."/>
            <person name="Grigoriev I.V."/>
            <person name="Debuchy R."/>
            <person name="Gladieux P."/>
            <person name="Thoren M.H."/>
            <person name="Johannesson H."/>
        </authorList>
    </citation>
    <scope>NUCLEOTIDE SEQUENCE</scope>
    <source>
        <strain evidence="6">CBS 606.72</strain>
    </source>
</reference>
<dbReference type="InterPro" id="IPR002110">
    <property type="entry name" value="Ankyrin_rpt"/>
</dbReference>
<keyword evidence="1" id="KW-0677">Repeat</keyword>
<feature type="region of interest" description="Disordered" evidence="4">
    <location>
        <begin position="1"/>
        <end position="79"/>
    </location>
</feature>
<dbReference type="PROSITE" id="PS50297">
    <property type="entry name" value="ANK_REP_REGION"/>
    <property type="match status" value="3"/>
</dbReference>
<keyword evidence="7" id="KW-1185">Reference proteome</keyword>